<organism evidence="1 3">
    <name type="scientific">Sulfuracidifex tepidarius</name>
    <dbReference type="NCBI Taxonomy" id="1294262"/>
    <lineage>
        <taxon>Archaea</taxon>
        <taxon>Thermoproteota</taxon>
        <taxon>Thermoprotei</taxon>
        <taxon>Sulfolobales</taxon>
        <taxon>Sulfolobaceae</taxon>
        <taxon>Sulfuracidifex</taxon>
    </lineage>
</organism>
<dbReference type="Proteomes" id="UP000322983">
    <property type="component" value="Chromosome"/>
</dbReference>
<name>A0A510DSS1_9CREN</name>
<evidence type="ECO:0000313" key="4">
    <source>
        <dbReference type="Proteomes" id="UP000325030"/>
    </source>
</evidence>
<dbReference type="STRING" id="1294262.GCA_001316085_02685"/>
<dbReference type="AlphaFoldDB" id="A0A510DSS1"/>
<evidence type="ECO:0000313" key="2">
    <source>
        <dbReference type="EMBL" id="BBG25919.1"/>
    </source>
</evidence>
<proteinExistence type="predicted"/>
<evidence type="ECO:0000313" key="3">
    <source>
        <dbReference type="Proteomes" id="UP000322983"/>
    </source>
</evidence>
<gene>
    <name evidence="1" type="ORF">IC006_0454</name>
    <name evidence="2" type="ORF">IC007_0424</name>
</gene>
<sequence length="50" mass="5714">MKSNSLRLKYFILSKIFLKVSVSSVSVETPRGWRRQVIISVSKGCPDEDQ</sequence>
<dbReference type="Proteomes" id="UP000325030">
    <property type="component" value="Chromosome"/>
</dbReference>
<accession>A0A510E0B3</accession>
<dbReference type="KEGG" id="step:IC006_0454"/>
<protein>
    <submittedName>
        <fullName evidence="1">Uncharacterized protein</fullName>
    </submittedName>
</protein>
<reference evidence="1 3" key="2">
    <citation type="journal article" date="2020" name="Int. J. Syst. Evol. Microbiol.">
        <title>Sulfuracidifex tepidarius gen. nov., sp. nov. and transfer of Sulfolobus metallicus Huber and Stetter 1992 to the genus Sulfuracidifex as Sulfuracidifex metallicus comb. nov.</title>
        <authorList>
            <person name="Itoh T."/>
            <person name="Miura T."/>
            <person name="Sakai H.D."/>
            <person name="Kato S."/>
            <person name="Ohkuma M."/>
            <person name="Takashina T."/>
        </authorList>
    </citation>
    <scope>NUCLEOTIDE SEQUENCE [LARGE SCALE GENOMIC DNA]</scope>
    <source>
        <strain evidence="1 3">IC-006</strain>
        <strain evidence="2">IC-007</strain>
    </source>
</reference>
<dbReference type="EMBL" id="AP018929">
    <property type="protein sequence ID" value="BBG23170.1"/>
    <property type="molecule type" value="Genomic_DNA"/>
</dbReference>
<keyword evidence="3" id="KW-1185">Reference proteome</keyword>
<reference evidence="4" key="1">
    <citation type="submission" date="2018-09" db="EMBL/GenBank/DDBJ databases">
        <title>Complete Genome Sequencing of Sulfolobus sp. JCM 16834.</title>
        <authorList>
            <person name="Kato S."/>
            <person name="Itoh T."/>
            <person name="Ohkuma M."/>
        </authorList>
    </citation>
    <scope>NUCLEOTIDE SEQUENCE [LARGE SCALE GENOMIC DNA]</scope>
    <source>
        <strain evidence="4">IC-007</strain>
    </source>
</reference>
<evidence type="ECO:0000313" key="1">
    <source>
        <dbReference type="EMBL" id="BBG23170.1"/>
    </source>
</evidence>
<accession>A0A510DSS1</accession>
<dbReference type="EMBL" id="AP018930">
    <property type="protein sequence ID" value="BBG25919.1"/>
    <property type="molecule type" value="Genomic_DNA"/>
</dbReference>